<dbReference type="FunFam" id="3.30.360.10:FF:000005">
    <property type="entry name" value="Homoserine dehydrogenase"/>
    <property type="match status" value="1"/>
</dbReference>
<protein>
    <recommendedName>
        <fullName evidence="6 18">Homoserine dehydrogenase</fullName>
        <ecNumber evidence="5 18">1.1.1.3</ecNumber>
    </recommendedName>
</protein>
<evidence type="ECO:0000256" key="17">
    <source>
        <dbReference type="PIRSR" id="PIRSR000098-2"/>
    </source>
</evidence>
<accession>A0A1M6AY49</accession>
<dbReference type="SUPFAM" id="SSF55021">
    <property type="entry name" value="ACT-like"/>
    <property type="match status" value="1"/>
</dbReference>
<dbReference type="InterPro" id="IPR016204">
    <property type="entry name" value="HDH"/>
</dbReference>
<dbReference type="PANTHER" id="PTHR43331">
    <property type="entry name" value="HOMOSERINE DEHYDROGENASE"/>
    <property type="match status" value="1"/>
</dbReference>
<evidence type="ECO:0000256" key="16">
    <source>
        <dbReference type="PIRSR" id="PIRSR000098-1"/>
    </source>
</evidence>
<evidence type="ECO:0000256" key="7">
    <source>
        <dbReference type="ARBA" id="ARBA00022605"/>
    </source>
</evidence>
<dbReference type="RefSeq" id="WP_073023534.1">
    <property type="nucleotide sequence ID" value="NZ_FQZS01000003.1"/>
</dbReference>
<feature type="binding site" evidence="17">
    <location>
        <position position="191"/>
    </location>
    <ligand>
        <name>L-homoserine</name>
        <dbReference type="ChEBI" id="CHEBI:57476"/>
    </ligand>
</feature>
<dbReference type="AlphaFoldDB" id="A0A1M6AY49"/>
<keyword evidence="9" id="KW-0479">Metal-binding</keyword>
<evidence type="ECO:0000256" key="13">
    <source>
        <dbReference type="ARBA" id="ARBA00023053"/>
    </source>
</evidence>
<evidence type="ECO:0000256" key="14">
    <source>
        <dbReference type="ARBA" id="ARBA00023167"/>
    </source>
</evidence>
<dbReference type="EMBL" id="FQZS01000003">
    <property type="protein sequence ID" value="SHI41439.1"/>
    <property type="molecule type" value="Genomic_DNA"/>
</dbReference>
<evidence type="ECO:0000256" key="9">
    <source>
        <dbReference type="ARBA" id="ARBA00022723"/>
    </source>
</evidence>
<dbReference type="Gene3D" id="3.30.70.260">
    <property type="match status" value="1"/>
</dbReference>
<dbReference type="GO" id="GO:0009086">
    <property type="term" value="P:methionine biosynthetic process"/>
    <property type="evidence" value="ECO:0007669"/>
    <property type="project" value="UniProtKB-KW"/>
</dbReference>
<evidence type="ECO:0000313" key="22">
    <source>
        <dbReference type="Proteomes" id="UP000184442"/>
    </source>
</evidence>
<dbReference type="Gene3D" id="3.30.360.10">
    <property type="entry name" value="Dihydrodipicolinate Reductase, domain 2"/>
    <property type="match status" value="1"/>
</dbReference>
<feature type="active site" description="Proton donor" evidence="16">
    <location>
        <position position="206"/>
    </location>
</feature>
<dbReference type="Pfam" id="PF00742">
    <property type="entry name" value="Homoserine_dh"/>
    <property type="match status" value="1"/>
</dbReference>
<dbReference type="EC" id="1.1.1.3" evidence="5 18"/>
<dbReference type="STRING" id="1122184.SAMN02745176_00179"/>
<sequence length="430" mass="46988">MKKEITIAIMGFGTVGSGTYKILTKNRELIRDQVGMDIVVKKILVRDINKKRLVEVPQELITTDAEDILGDAEIDVVVELMGGQEQAYSYIMEALDRDKHVVTANKELMAKRGREILTKADERGLSVGFEASVCGGIPIIRALKTSLSTDKVNRIMGIVNGTTNYILTKMSQEGSEYEEALGQAKSMGFAEADPTSDVEGFDAAYKMAILSSIGFHTKVDINKVKREGISKITKIDIEYANELGWTIKLLGIAKDIEGKLEISVGPVMLPKDHPLALVKGVNNAVFINSEAIGELMFYGPGAGQMATGNSVAADIMDIGRQIALGNNMKPNCSCFADKTYVEDSRSSYYTRINVVNRPGVLAQIASVFGNYGVSIESVFQKKTEAERAEVVWITSKVEESSFRKAIELIKSLDVVNDVSSIIRVEANGYC</sequence>
<dbReference type="Gene3D" id="3.40.50.720">
    <property type="entry name" value="NAD(P)-binding Rossmann-like Domain"/>
    <property type="match status" value="1"/>
</dbReference>
<reference evidence="21 22" key="1">
    <citation type="submission" date="2016-11" db="EMBL/GenBank/DDBJ databases">
        <authorList>
            <person name="Jaros S."/>
            <person name="Januszkiewicz K."/>
            <person name="Wedrychowicz H."/>
        </authorList>
    </citation>
    <scope>NUCLEOTIDE SEQUENCE [LARGE SCALE GENOMIC DNA]</scope>
    <source>
        <strain evidence="21 22">DSM 19022</strain>
    </source>
</reference>
<keyword evidence="10 17" id="KW-0521">NADP</keyword>
<evidence type="ECO:0000256" key="12">
    <source>
        <dbReference type="ARBA" id="ARBA00023027"/>
    </source>
</evidence>
<evidence type="ECO:0000256" key="15">
    <source>
        <dbReference type="ARBA" id="ARBA00048841"/>
    </source>
</evidence>
<feature type="domain" description="ACT" evidence="20">
    <location>
        <begin position="349"/>
        <end position="423"/>
    </location>
</feature>
<dbReference type="FunFam" id="3.40.50.720:FF:000062">
    <property type="entry name" value="Homoserine dehydrogenase"/>
    <property type="match status" value="1"/>
</dbReference>
<evidence type="ECO:0000256" key="3">
    <source>
        <dbReference type="ARBA" id="ARBA00005062"/>
    </source>
</evidence>
<dbReference type="GO" id="GO:0009088">
    <property type="term" value="P:threonine biosynthetic process"/>
    <property type="evidence" value="ECO:0007669"/>
    <property type="project" value="UniProtKB-UniPathway"/>
</dbReference>
<evidence type="ECO:0000259" key="20">
    <source>
        <dbReference type="PROSITE" id="PS51671"/>
    </source>
</evidence>
<dbReference type="GO" id="GO:0004412">
    <property type="term" value="F:homoserine dehydrogenase activity"/>
    <property type="evidence" value="ECO:0007669"/>
    <property type="project" value="UniProtKB-EC"/>
</dbReference>
<dbReference type="InterPro" id="IPR001342">
    <property type="entry name" value="HDH_cat"/>
</dbReference>
<comment type="cofactor">
    <cofactor evidence="1">
        <name>a metal cation</name>
        <dbReference type="ChEBI" id="CHEBI:25213"/>
    </cofactor>
</comment>
<keyword evidence="7 18" id="KW-0028">Amino-acid biosynthesis</keyword>
<dbReference type="InterPro" id="IPR045865">
    <property type="entry name" value="ACT-like_dom_sf"/>
</dbReference>
<dbReference type="GO" id="GO:0046872">
    <property type="term" value="F:metal ion binding"/>
    <property type="evidence" value="ECO:0007669"/>
    <property type="project" value="UniProtKB-KW"/>
</dbReference>
<dbReference type="PANTHER" id="PTHR43331:SF1">
    <property type="entry name" value="HOMOSERINE DEHYDROGENASE"/>
    <property type="match status" value="1"/>
</dbReference>
<proteinExistence type="inferred from homology"/>
<evidence type="ECO:0000256" key="11">
    <source>
        <dbReference type="ARBA" id="ARBA00023002"/>
    </source>
</evidence>
<keyword evidence="12" id="KW-0520">NAD</keyword>
<dbReference type="InterPro" id="IPR002912">
    <property type="entry name" value="ACT_dom"/>
</dbReference>
<dbReference type="OrthoDB" id="9808167at2"/>
<keyword evidence="13" id="KW-0915">Sodium</keyword>
<gene>
    <name evidence="21" type="ORF">SAMN02745176_00179</name>
</gene>
<evidence type="ECO:0000256" key="6">
    <source>
        <dbReference type="ARBA" id="ARBA00013376"/>
    </source>
</evidence>
<evidence type="ECO:0000256" key="1">
    <source>
        <dbReference type="ARBA" id="ARBA00001920"/>
    </source>
</evidence>
<dbReference type="Proteomes" id="UP000184442">
    <property type="component" value="Unassembled WGS sequence"/>
</dbReference>
<dbReference type="SUPFAM" id="SSF55347">
    <property type="entry name" value="Glyceraldehyde-3-phosphate dehydrogenase-like, C-terminal domain"/>
    <property type="match status" value="1"/>
</dbReference>
<keyword evidence="14 18" id="KW-0486">Methionine biosynthesis</keyword>
<comment type="pathway">
    <text evidence="3 18">Amino-acid biosynthesis; L-methionine biosynthesis via de novo pathway; L-homoserine from L-aspartate: step 3/3.</text>
</comment>
<evidence type="ECO:0000256" key="4">
    <source>
        <dbReference type="ARBA" id="ARBA00006753"/>
    </source>
</evidence>
<evidence type="ECO:0000256" key="2">
    <source>
        <dbReference type="ARBA" id="ARBA00005056"/>
    </source>
</evidence>
<dbReference type="NCBIfam" id="NF004976">
    <property type="entry name" value="PRK06349.1"/>
    <property type="match status" value="1"/>
</dbReference>
<dbReference type="PIRSF" id="PIRSF000098">
    <property type="entry name" value="Homoser_dehydrog"/>
    <property type="match status" value="1"/>
</dbReference>
<dbReference type="UniPathway" id="UPA00050">
    <property type="reaction ID" value="UER00063"/>
</dbReference>
<dbReference type="GO" id="GO:0050661">
    <property type="term" value="F:NADP binding"/>
    <property type="evidence" value="ECO:0007669"/>
    <property type="project" value="InterPro"/>
</dbReference>
<dbReference type="UniPathway" id="UPA00051">
    <property type="reaction ID" value="UER00465"/>
</dbReference>
<feature type="binding site" evidence="17">
    <location>
        <begin position="10"/>
        <end position="17"/>
    </location>
    <ligand>
        <name>NADP(+)</name>
        <dbReference type="ChEBI" id="CHEBI:58349"/>
    </ligand>
</feature>
<evidence type="ECO:0000256" key="18">
    <source>
        <dbReference type="RuleBase" id="RU000579"/>
    </source>
</evidence>
<dbReference type="InterPro" id="IPR036291">
    <property type="entry name" value="NAD(P)-bd_dom_sf"/>
</dbReference>
<feature type="binding site" evidence="17">
    <location>
        <position position="106"/>
    </location>
    <ligand>
        <name>NADPH</name>
        <dbReference type="ChEBI" id="CHEBI:57783"/>
    </ligand>
</feature>
<keyword evidence="8 18" id="KW-0791">Threonine biosynthesis</keyword>
<evidence type="ECO:0000256" key="19">
    <source>
        <dbReference type="RuleBase" id="RU004171"/>
    </source>
</evidence>
<evidence type="ECO:0000256" key="5">
    <source>
        <dbReference type="ARBA" id="ARBA00013213"/>
    </source>
</evidence>
<dbReference type="CDD" id="cd04881">
    <property type="entry name" value="ACT_HSDH-Hom"/>
    <property type="match status" value="1"/>
</dbReference>
<dbReference type="PROSITE" id="PS51671">
    <property type="entry name" value="ACT"/>
    <property type="match status" value="1"/>
</dbReference>
<dbReference type="PROSITE" id="PS01042">
    <property type="entry name" value="HOMOSER_DHGENASE"/>
    <property type="match status" value="1"/>
</dbReference>
<keyword evidence="11 18" id="KW-0560">Oxidoreductase</keyword>
<evidence type="ECO:0000256" key="10">
    <source>
        <dbReference type="ARBA" id="ARBA00022857"/>
    </source>
</evidence>
<comment type="similarity">
    <text evidence="4 19">Belongs to the homoserine dehydrogenase family.</text>
</comment>
<dbReference type="Pfam" id="PF03447">
    <property type="entry name" value="NAD_binding_3"/>
    <property type="match status" value="1"/>
</dbReference>
<organism evidence="21 22">
    <name type="scientific">Lutispora thermophila DSM 19022</name>
    <dbReference type="NCBI Taxonomy" id="1122184"/>
    <lineage>
        <taxon>Bacteria</taxon>
        <taxon>Bacillati</taxon>
        <taxon>Bacillota</taxon>
        <taxon>Clostridia</taxon>
        <taxon>Lutisporales</taxon>
        <taxon>Lutisporaceae</taxon>
        <taxon>Lutispora</taxon>
    </lineage>
</organism>
<evidence type="ECO:0000313" key="21">
    <source>
        <dbReference type="EMBL" id="SHI41439.1"/>
    </source>
</evidence>
<dbReference type="SUPFAM" id="SSF51735">
    <property type="entry name" value="NAD(P)-binding Rossmann-fold domains"/>
    <property type="match status" value="1"/>
</dbReference>
<dbReference type="Pfam" id="PF01842">
    <property type="entry name" value="ACT"/>
    <property type="match status" value="1"/>
</dbReference>
<comment type="catalytic activity">
    <reaction evidence="15">
        <text>L-homoserine + NADP(+) = L-aspartate 4-semialdehyde + NADPH + H(+)</text>
        <dbReference type="Rhea" id="RHEA:15761"/>
        <dbReference type="ChEBI" id="CHEBI:15378"/>
        <dbReference type="ChEBI" id="CHEBI:57476"/>
        <dbReference type="ChEBI" id="CHEBI:57783"/>
        <dbReference type="ChEBI" id="CHEBI:58349"/>
        <dbReference type="ChEBI" id="CHEBI:537519"/>
        <dbReference type="EC" id="1.1.1.3"/>
    </reaction>
    <physiologicalReaction direction="right-to-left" evidence="15">
        <dbReference type="Rhea" id="RHEA:15763"/>
    </physiologicalReaction>
</comment>
<name>A0A1M6AY49_9FIRM</name>
<dbReference type="InterPro" id="IPR005106">
    <property type="entry name" value="Asp/hSer_DH_NAD-bd"/>
</dbReference>
<keyword evidence="22" id="KW-1185">Reference proteome</keyword>
<dbReference type="InterPro" id="IPR019811">
    <property type="entry name" value="HDH_CS"/>
</dbReference>
<evidence type="ECO:0000256" key="8">
    <source>
        <dbReference type="ARBA" id="ARBA00022697"/>
    </source>
</evidence>
<comment type="pathway">
    <text evidence="2 18">Amino-acid biosynthesis; L-threonine biosynthesis; L-threonine from L-aspartate: step 3/5.</text>
</comment>